<proteinExistence type="predicted"/>
<dbReference type="PANTHER" id="PTHR34406">
    <property type="entry name" value="PROTEIN YCEI"/>
    <property type="match status" value="1"/>
</dbReference>
<name>A0A090QPP1_9FLAO</name>
<dbReference type="SMART" id="SM00867">
    <property type="entry name" value="YceI"/>
    <property type="match status" value="1"/>
</dbReference>
<dbReference type="Gene3D" id="2.40.128.110">
    <property type="entry name" value="Lipid/polyisoprenoid-binding, YceI-like"/>
    <property type="match status" value="1"/>
</dbReference>
<organism evidence="2 3">
    <name type="scientific">Nonlabens tegetincola</name>
    <dbReference type="NCBI Taxonomy" id="323273"/>
    <lineage>
        <taxon>Bacteria</taxon>
        <taxon>Pseudomonadati</taxon>
        <taxon>Bacteroidota</taxon>
        <taxon>Flavobacteriia</taxon>
        <taxon>Flavobacteriales</taxon>
        <taxon>Flavobacteriaceae</taxon>
        <taxon>Nonlabens</taxon>
    </lineage>
</organism>
<dbReference type="eggNOG" id="COG2353">
    <property type="taxonomic scope" value="Bacteria"/>
</dbReference>
<feature type="domain" description="Lipid/polyisoprenoid-binding YceI-like" evidence="1">
    <location>
        <begin position="24"/>
        <end position="186"/>
    </location>
</feature>
<dbReference type="AlphaFoldDB" id="A0A090QPP1"/>
<dbReference type="Pfam" id="PF04264">
    <property type="entry name" value="YceI"/>
    <property type="match status" value="1"/>
</dbReference>
<dbReference type="EMBL" id="BBML01000005">
    <property type="protein sequence ID" value="GAK97446.1"/>
    <property type="molecule type" value="Genomic_DNA"/>
</dbReference>
<evidence type="ECO:0000313" key="3">
    <source>
        <dbReference type="Proteomes" id="UP000029221"/>
    </source>
</evidence>
<accession>A0A090QPP1</accession>
<protein>
    <submittedName>
        <fullName evidence="2">Rhodanese-like domain protein</fullName>
    </submittedName>
</protein>
<dbReference type="SUPFAM" id="SSF101874">
    <property type="entry name" value="YceI-like"/>
    <property type="match status" value="1"/>
</dbReference>
<reference evidence="2" key="1">
    <citation type="journal article" date="2014" name="Genome Announc.">
        <title>Draft Genome Sequences of Marine Flavobacterium Nonlabens Strains NR17, NR24, NR27, NR32, NR33, and Ara13.</title>
        <authorList>
            <person name="Nakanishi M."/>
            <person name="Meirelles P."/>
            <person name="Suzuki R."/>
            <person name="Takatani N."/>
            <person name="Mino S."/>
            <person name="Suda W."/>
            <person name="Oshima K."/>
            <person name="Hattori M."/>
            <person name="Ohkuma M."/>
            <person name="Hosokawa M."/>
            <person name="Miyashita K."/>
            <person name="Thompson F.L."/>
            <person name="Niwa A."/>
            <person name="Sawabe T."/>
            <person name="Sawabe T."/>
        </authorList>
    </citation>
    <scope>NUCLEOTIDE SEQUENCE [LARGE SCALE GENOMIC DNA]</scope>
    <source>
        <strain evidence="2">JCM 19294</strain>
    </source>
</reference>
<dbReference type="InterPro" id="IPR007372">
    <property type="entry name" value="Lipid/polyisoprenoid-bd_YceI"/>
</dbReference>
<dbReference type="STRING" id="319236.BST91_02410"/>
<gene>
    <name evidence="2" type="ORF">JCM19294_1492</name>
</gene>
<dbReference type="RefSeq" id="WP_042279051.1">
    <property type="nucleotide sequence ID" value="NZ_BBML01000005.1"/>
</dbReference>
<evidence type="ECO:0000313" key="2">
    <source>
        <dbReference type="EMBL" id="GAK97446.1"/>
    </source>
</evidence>
<comment type="caution">
    <text evidence="2">The sequence shown here is derived from an EMBL/GenBank/DDBJ whole genome shotgun (WGS) entry which is preliminary data.</text>
</comment>
<evidence type="ECO:0000259" key="1">
    <source>
        <dbReference type="SMART" id="SM00867"/>
    </source>
</evidence>
<sequence>MNLIFKSTVVLAIVAATFTNNVNMKKINTEKSTAVWTGKKFGGQHTGTINLTSGTLEFENDKIKGGSFVIDMSSLLVTDLEGEMKGKLEGHLKSDDFFSTANHPQATLDFTSIDNKEGYATITADLSIKGITHPITFDLTYNNNEATTTLVIDRSKYNVKYGSKSFFKGLGDNFIYDNFEVEVSLIY</sequence>
<dbReference type="InterPro" id="IPR036761">
    <property type="entry name" value="TTHA0802/YceI-like_sf"/>
</dbReference>
<dbReference type="Proteomes" id="UP000029221">
    <property type="component" value="Unassembled WGS sequence"/>
</dbReference>
<dbReference type="PANTHER" id="PTHR34406:SF1">
    <property type="entry name" value="PROTEIN YCEI"/>
    <property type="match status" value="1"/>
</dbReference>
<keyword evidence="3" id="KW-1185">Reference proteome</keyword>